<dbReference type="InterPro" id="IPR050707">
    <property type="entry name" value="HTH_MetabolicPath_Reg"/>
</dbReference>
<dbReference type="InterPro" id="IPR014757">
    <property type="entry name" value="Tscrpt_reg_IclR_C"/>
</dbReference>
<accession>A0ABN4G0Y6</accession>
<gene>
    <name evidence="2" type="ORF">AAT16_04505</name>
</gene>
<reference evidence="2 3" key="1">
    <citation type="journal article" date="2015" name="Int. J. Syst. Evol. Microbiol.">
        <title>Complete genome sequence of Salinicoccus halodurans H3B36, isolated from the Qaidam Basin in China.</title>
        <authorList>
            <person name="Jiang K."/>
            <person name="Xue Y."/>
            <person name="Ma Y."/>
        </authorList>
    </citation>
    <scope>NUCLEOTIDE SEQUENCE [LARGE SCALE GENOMIC DNA]</scope>
    <source>
        <strain evidence="2 3">H3B36</strain>
    </source>
</reference>
<evidence type="ECO:0000313" key="2">
    <source>
        <dbReference type="EMBL" id="AKG73539.1"/>
    </source>
</evidence>
<sequence>MATPIMQEINEEIGESVNLTVVRGSKVKVLAHLESRHNLKYSYVEGQILDIFKGASSKILLAHLPAEHQQFLMETGMAADHRKSLENELGQIKANGYAVTSSEVDENAIGISTPILRSGKYIIGGLSIAGPIFRIKGDKIESYVERLKEAAFDISLMLEDN</sequence>
<dbReference type="Gene3D" id="3.30.450.40">
    <property type="match status" value="1"/>
</dbReference>
<dbReference type="Pfam" id="PF01614">
    <property type="entry name" value="IclR_C"/>
    <property type="match status" value="1"/>
</dbReference>
<protein>
    <recommendedName>
        <fullName evidence="1">IclR-ED domain-containing protein</fullName>
    </recommendedName>
</protein>
<dbReference type="EMBL" id="CP011366">
    <property type="protein sequence ID" value="AKG73539.1"/>
    <property type="molecule type" value="Genomic_DNA"/>
</dbReference>
<keyword evidence="3" id="KW-1185">Reference proteome</keyword>
<dbReference type="SUPFAM" id="SSF55781">
    <property type="entry name" value="GAF domain-like"/>
    <property type="match status" value="1"/>
</dbReference>
<evidence type="ECO:0000259" key="1">
    <source>
        <dbReference type="PROSITE" id="PS51078"/>
    </source>
</evidence>
<dbReference type="PANTHER" id="PTHR30136">
    <property type="entry name" value="HELIX-TURN-HELIX TRANSCRIPTIONAL REGULATOR, ICLR FAMILY"/>
    <property type="match status" value="1"/>
</dbReference>
<name>A0ABN4G0Y6_9STAP</name>
<feature type="domain" description="IclR-ED" evidence="1">
    <location>
        <begin position="1"/>
        <end position="160"/>
    </location>
</feature>
<proteinExistence type="predicted"/>
<dbReference type="PANTHER" id="PTHR30136:SF24">
    <property type="entry name" value="HTH-TYPE TRANSCRIPTIONAL REPRESSOR ALLR"/>
    <property type="match status" value="1"/>
</dbReference>
<organism evidence="2 3">
    <name type="scientific">Salinicoccus halodurans</name>
    <dbReference type="NCBI Taxonomy" id="407035"/>
    <lineage>
        <taxon>Bacteria</taxon>
        <taxon>Bacillati</taxon>
        <taxon>Bacillota</taxon>
        <taxon>Bacilli</taxon>
        <taxon>Bacillales</taxon>
        <taxon>Staphylococcaceae</taxon>
        <taxon>Salinicoccus</taxon>
    </lineage>
</organism>
<dbReference type="PROSITE" id="PS51078">
    <property type="entry name" value="ICLR_ED"/>
    <property type="match status" value="1"/>
</dbReference>
<evidence type="ECO:0000313" key="3">
    <source>
        <dbReference type="Proteomes" id="UP000034029"/>
    </source>
</evidence>
<dbReference type="Proteomes" id="UP000034029">
    <property type="component" value="Chromosome"/>
</dbReference>
<reference evidence="3" key="2">
    <citation type="submission" date="2015-04" db="EMBL/GenBank/DDBJ databases">
        <title>Complete genome sequence of Salinicoccus halodurans strain H3B36, isolated from the Qaidam basin of China.</title>
        <authorList>
            <person name="Ma Y."/>
            <person name="Jiang K."/>
            <person name="Xue Y."/>
        </authorList>
    </citation>
    <scope>NUCLEOTIDE SEQUENCE [LARGE SCALE GENOMIC DNA]</scope>
    <source>
        <strain evidence="3">H3B36</strain>
    </source>
</reference>
<dbReference type="InterPro" id="IPR029016">
    <property type="entry name" value="GAF-like_dom_sf"/>
</dbReference>